<feature type="transmembrane region" description="Helical" evidence="1">
    <location>
        <begin position="184"/>
        <end position="203"/>
    </location>
</feature>
<sequence>MALFFGRSQDLNSFVPQIALHVQNYFVPAVAHHLWSLAVEEHFYLLIGVAVWWLTRTKKSKTLASWYWVPLTLMSAAPILRIVAVYLGEDPGAIQIQTHYRLDGLSAGVLLAMLSVYRPEKFRRLLEFKWLWVAAALSGYGFLWFVPKDSSAGVVVGFSVSYLAGAAFILFVHKSRIEVVLPSAARILAFLGIYSYALYIWHVPVSRVLAKSLSSTNLSLPPAAVISLDYVCSIVVAVFMSRLIEFPMMWVRDRLFPNPVHAV</sequence>
<gene>
    <name evidence="3" type="ORF">MW290_28515</name>
</gene>
<keyword evidence="3" id="KW-0808">Transferase</keyword>
<proteinExistence type="predicted"/>
<dbReference type="PANTHER" id="PTHR23028">
    <property type="entry name" value="ACETYLTRANSFERASE"/>
    <property type="match status" value="1"/>
</dbReference>
<reference evidence="3" key="1">
    <citation type="submission" date="2022-05" db="EMBL/GenBank/DDBJ databases">
        <title>An RpoN-dependent PEP-CTERM gene is involved in floc formation of an Aquincola tertiaricarbonis strain.</title>
        <authorList>
            <person name="Qiu D."/>
            <person name="Xia M."/>
        </authorList>
    </citation>
    <scope>NUCLEOTIDE SEQUENCE</scope>
    <source>
        <strain evidence="3">RN12</strain>
    </source>
</reference>
<feature type="transmembrane region" description="Helical" evidence="1">
    <location>
        <begin position="66"/>
        <end position="87"/>
    </location>
</feature>
<keyword evidence="1" id="KW-0472">Membrane</keyword>
<evidence type="ECO:0000313" key="4">
    <source>
        <dbReference type="Proteomes" id="UP001056201"/>
    </source>
</evidence>
<protein>
    <submittedName>
        <fullName evidence="3">Acyltransferase</fullName>
    </submittedName>
</protein>
<keyword evidence="4" id="KW-1185">Reference proteome</keyword>
<name>A0ABY4SA73_AQUTE</name>
<feature type="transmembrane region" description="Helical" evidence="1">
    <location>
        <begin position="34"/>
        <end position="54"/>
    </location>
</feature>
<dbReference type="Proteomes" id="UP001056201">
    <property type="component" value="Chromosome 2"/>
</dbReference>
<organism evidence="3 4">
    <name type="scientific">Aquincola tertiaricarbonis</name>
    <dbReference type="NCBI Taxonomy" id="391953"/>
    <lineage>
        <taxon>Bacteria</taxon>
        <taxon>Pseudomonadati</taxon>
        <taxon>Pseudomonadota</taxon>
        <taxon>Betaproteobacteria</taxon>
        <taxon>Burkholderiales</taxon>
        <taxon>Sphaerotilaceae</taxon>
        <taxon>Aquincola</taxon>
    </lineage>
</organism>
<evidence type="ECO:0000313" key="3">
    <source>
        <dbReference type="EMBL" id="URI09505.1"/>
    </source>
</evidence>
<feature type="transmembrane region" description="Helical" evidence="1">
    <location>
        <begin position="152"/>
        <end position="172"/>
    </location>
</feature>
<feature type="transmembrane region" description="Helical" evidence="1">
    <location>
        <begin position="129"/>
        <end position="146"/>
    </location>
</feature>
<dbReference type="PANTHER" id="PTHR23028:SF53">
    <property type="entry name" value="ACYL_TRANSF_3 DOMAIN-CONTAINING PROTEIN"/>
    <property type="match status" value="1"/>
</dbReference>
<feature type="transmembrane region" description="Helical" evidence="1">
    <location>
        <begin position="223"/>
        <end position="244"/>
    </location>
</feature>
<keyword evidence="1" id="KW-0812">Transmembrane</keyword>
<dbReference type="GO" id="GO:0016746">
    <property type="term" value="F:acyltransferase activity"/>
    <property type="evidence" value="ECO:0007669"/>
    <property type="project" value="UniProtKB-KW"/>
</dbReference>
<feature type="domain" description="Acyltransferase 3" evidence="2">
    <location>
        <begin position="28"/>
        <end position="240"/>
    </location>
</feature>
<evidence type="ECO:0000256" key="1">
    <source>
        <dbReference type="SAM" id="Phobius"/>
    </source>
</evidence>
<feature type="transmembrane region" description="Helical" evidence="1">
    <location>
        <begin position="99"/>
        <end position="117"/>
    </location>
</feature>
<dbReference type="Pfam" id="PF01757">
    <property type="entry name" value="Acyl_transf_3"/>
    <property type="match status" value="1"/>
</dbReference>
<accession>A0ABY4SA73</accession>
<keyword evidence="1" id="KW-1133">Transmembrane helix</keyword>
<dbReference type="InterPro" id="IPR002656">
    <property type="entry name" value="Acyl_transf_3_dom"/>
</dbReference>
<evidence type="ECO:0000259" key="2">
    <source>
        <dbReference type="Pfam" id="PF01757"/>
    </source>
</evidence>
<dbReference type="EMBL" id="CP097636">
    <property type="protein sequence ID" value="URI09505.1"/>
    <property type="molecule type" value="Genomic_DNA"/>
</dbReference>
<keyword evidence="3" id="KW-0012">Acyltransferase</keyword>
<dbReference type="InterPro" id="IPR050879">
    <property type="entry name" value="Acyltransferase_3"/>
</dbReference>